<gene>
    <name evidence="9" type="ORF">C3L33_19498</name>
</gene>
<dbReference type="PANTHER" id="PTHR11851:SF149">
    <property type="entry name" value="GH01077P"/>
    <property type="match status" value="1"/>
</dbReference>
<dbReference type="EMBL" id="QEFC01003406">
    <property type="protein sequence ID" value="KAE9448599.1"/>
    <property type="molecule type" value="Genomic_DNA"/>
</dbReference>
<dbReference type="GO" id="GO:0008237">
    <property type="term" value="F:metallopeptidase activity"/>
    <property type="evidence" value="ECO:0007669"/>
    <property type="project" value="UniProtKB-KW"/>
</dbReference>
<evidence type="ECO:0000259" key="8">
    <source>
        <dbReference type="Pfam" id="PF05193"/>
    </source>
</evidence>
<comment type="subcellular location">
    <subcellularLocation>
        <location evidence="1">Mitochondrion</location>
    </subcellularLocation>
</comment>
<comment type="caution">
    <text evidence="9">The sequence shown here is derived from an EMBL/GenBank/DDBJ whole genome shotgun (WGS) entry which is preliminary data.</text>
</comment>
<keyword evidence="7" id="KW-0496">Mitochondrion</keyword>
<dbReference type="GO" id="GO:0006508">
    <property type="term" value="P:proteolysis"/>
    <property type="evidence" value="ECO:0007669"/>
    <property type="project" value="UniProtKB-KW"/>
</dbReference>
<dbReference type="InterPro" id="IPR050361">
    <property type="entry name" value="MPP/UQCRC_Complex"/>
</dbReference>
<keyword evidence="6" id="KW-0482">Metalloprotease</keyword>
<evidence type="ECO:0000256" key="2">
    <source>
        <dbReference type="ARBA" id="ARBA00022670"/>
    </source>
</evidence>
<dbReference type="GO" id="GO:0046872">
    <property type="term" value="F:metal ion binding"/>
    <property type="evidence" value="ECO:0007669"/>
    <property type="project" value="UniProtKB-KW"/>
</dbReference>
<keyword evidence="3" id="KW-0479">Metal-binding</keyword>
<dbReference type="InterPro" id="IPR007863">
    <property type="entry name" value="Peptidase_M16_C"/>
</dbReference>
<evidence type="ECO:0000313" key="10">
    <source>
        <dbReference type="Proteomes" id="UP000428333"/>
    </source>
</evidence>
<keyword evidence="10" id="KW-1185">Reference proteome</keyword>
<dbReference type="InterPro" id="IPR011249">
    <property type="entry name" value="Metalloenz_LuxS/M16"/>
</dbReference>
<dbReference type="Pfam" id="PF05193">
    <property type="entry name" value="Peptidase_M16_C"/>
    <property type="match status" value="1"/>
</dbReference>
<keyword evidence="5" id="KW-0862">Zinc</keyword>
<dbReference type="Proteomes" id="UP000428333">
    <property type="component" value="Linkage Group LG12"/>
</dbReference>
<dbReference type="GO" id="GO:0005739">
    <property type="term" value="C:mitochondrion"/>
    <property type="evidence" value="ECO:0007669"/>
    <property type="project" value="UniProtKB-SubCell"/>
</dbReference>
<dbReference type="OrthoDB" id="10251424at2759"/>
<evidence type="ECO:0000256" key="1">
    <source>
        <dbReference type="ARBA" id="ARBA00004173"/>
    </source>
</evidence>
<reference evidence="9 10" key="1">
    <citation type="journal article" date="2019" name="Genome Biol. Evol.">
        <title>The Rhododendron genome and chromosomal organization provide insight into shared whole-genome duplications across the heath family (Ericaceae).</title>
        <authorList>
            <person name="Soza V.L."/>
            <person name="Lindsley D."/>
            <person name="Waalkes A."/>
            <person name="Ramage E."/>
            <person name="Patwardhan R.P."/>
            <person name="Burton J.N."/>
            <person name="Adey A."/>
            <person name="Kumar A."/>
            <person name="Qiu R."/>
            <person name="Shendure J."/>
            <person name="Hall B."/>
        </authorList>
    </citation>
    <scope>NUCLEOTIDE SEQUENCE [LARGE SCALE GENOMIC DNA]</scope>
    <source>
        <strain evidence="9">RSF 1966-606</strain>
    </source>
</reference>
<dbReference type="Gene3D" id="3.30.830.10">
    <property type="entry name" value="Metalloenzyme, LuxS/M16 peptidase-like"/>
    <property type="match status" value="1"/>
</dbReference>
<evidence type="ECO:0000256" key="6">
    <source>
        <dbReference type="ARBA" id="ARBA00023049"/>
    </source>
</evidence>
<sequence>MVIAVSGAEKHEDLVEQVRKLFVKLSTDPTTASELVAKEPAFFSGSEARIIDDDAPFRQFAQNNAGARDHMGSELARRVGINERAESMTVFSENYADAGLFRIYAVAKPDRLDNLAYEIMYEMSNLCYLVSEDDVACARNKVKCSLLLQLDGTTPAAEDIGRQLLAYGRRITFAEWFARIDAVDAGTVKRVANRFIFDQDVAFSAMGPVQRLPDYNWFKSSTQWIRY</sequence>
<evidence type="ECO:0000256" key="3">
    <source>
        <dbReference type="ARBA" id="ARBA00022723"/>
    </source>
</evidence>
<keyword evidence="4" id="KW-0378">Hydrolase</keyword>
<evidence type="ECO:0000256" key="7">
    <source>
        <dbReference type="ARBA" id="ARBA00023128"/>
    </source>
</evidence>
<proteinExistence type="predicted"/>
<evidence type="ECO:0000313" key="9">
    <source>
        <dbReference type="EMBL" id="KAE9448599.1"/>
    </source>
</evidence>
<accession>A0A6A4L0B3</accession>
<feature type="non-terminal residue" evidence="9">
    <location>
        <position position="1"/>
    </location>
</feature>
<dbReference type="PANTHER" id="PTHR11851">
    <property type="entry name" value="METALLOPROTEASE"/>
    <property type="match status" value="1"/>
</dbReference>
<name>A0A6A4L0B3_9ERIC</name>
<evidence type="ECO:0000256" key="5">
    <source>
        <dbReference type="ARBA" id="ARBA00022833"/>
    </source>
</evidence>
<protein>
    <recommendedName>
        <fullName evidence="8">Peptidase M16 C-terminal domain-containing protein</fullName>
    </recommendedName>
</protein>
<organism evidence="9 10">
    <name type="scientific">Rhododendron williamsianum</name>
    <dbReference type="NCBI Taxonomy" id="262921"/>
    <lineage>
        <taxon>Eukaryota</taxon>
        <taxon>Viridiplantae</taxon>
        <taxon>Streptophyta</taxon>
        <taxon>Embryophyta</taxon>
        <taxon>Tracheophyta</taxon>
        <taxon>Spermatophyta</taxon>
        <taxon>Magnoliopsida</taxon>
        <taxon>eudicotyledons</taxon>
        <taxon>Gunneridae</taxon>
        <taxon>Pentapetalae</taxon>
        <taxon>asterids</taxon>
        <taxon>Ericales</taxon>
        <taxon>Ericaceae</taxon>
        <taxon>Ericoideae</taxon>
        <taxon>Rhodoreae</taxon>
        <taxon>Rhododendron</taxon>
    </lineage>
</organism>
<feature type="domain" description="Peptidase M16 C-terminal" evidence="8">
    <location>
        <begin position="71"/>
        <end position="141"/>
    </location>
</feature>
<dbReference type="AlphaFoldDB" id="A0A6A4L0B3"/>
<evidence type="ECO:0000256" key="4">
    <source>
        <dbReference type="ARBA" id="ARBA00022801"/>
    </source>
</evidence>
<keyword evidence="2" id="KW-0645">Protease</keyword>
<dbReference type="SUPFAM" id="SSF63411">
    <property type="entry name" value="LuxS/MPP-like metallohydrolase"/>
    <property type="match status" value="1"/>
</dbReference>